<feature type="domain" description="Riboflavin kinase" evidence="15">
    <location>
        <begin position="182"/>
        <end position="305"/>
    </location>
</feature>
<dbReference type="GO" id="GO:0009231">
    <property type="term" value="P:riboflavin biosynthetic process"/>
    <property type="evidence" value="ECO:0007669"/>
    <property type="project" value="InterPro"/>
</dbReference>
<dbReference type="PANTHER" id="PTHR22749:SF6">
    <property type="entry name" value="RIBOFLAVIN KINASE"/>
    <property type="match status" value="1"/>
</dbReference>
<name>I7KUE6_9CLOT</name>
<evidence type="ECO:0000313" key="17">
    <source>
        <dbReference type="Proteomes" id="UP000007652"/>
    </source>
</evidence>
<evidence type="ECO:0000256" key="11">
    <source>
        <dbReference type="ARBA" id="ARBA00023268"/>
    </source>
</evidence>
<comment type="similarity">
    <text evidence="14">Belongs to the ribF family.</text>
</comment>
<evidence type="ECO:0000313" key="16">
    <source>
        <dbReference type="EMBL" id="CCJ33538.1"/>
    </source>
</evidence>
<evidence type="ECO:0000256" key="8">
    <source>
        <dbReference type="ARBA" id="ARBA00022777"/>
    </source>
</evidence>
<evidence type="ECO:0000256" key="3">
    <source>
        <dbReference type="ARBA" id="ARBA00022630"/>
    </source>
</evidence>
<keyword evidence="11" id="KW-0511">Multifunctional enzyme</keyword>
<gene>
    <name evidence="16" type="ORF">CAAU_1454</name>
</gene>
<evidence type="ECO:0000259" key="15">
    <source>
        <dbReference type="SMART" id="SM00904"/>
    </source>
</evidence>
<dbReference type="PIRSF" id="PIRSF004491">
    <property type="entry name" value="FAD_Synth"/>
    <property type="match status" value="1"/>
</dbReference>
<protein>
    <recommendedName>
        <fullName evidence="14">Riboflavin biosynthesis protein</fullName>
    </recommendedName>
    <domain>
        <recommendedName>
            <fullName evidence="14">Riboflavin kinase</fullName>
            <ecNumber evidence="14">2.7.1.26</ecNumber>
        </recommendedName>
        <alternativeName>
            <fullName evidence="14">Flavokinase</fullName>
        </alternativeName>
    </domain>
    <domain>
        <recommendedName>
            <fullName evidence="14">FMN adenylyltransferase</fullName>
            <ecNumber evidence="14">2.7.7.2</ecNumber>
        </recommendedName>
        <alternativeName>
            <fullName evidence="14">FAD pyrophosphorylase</fullName>
        </alternativeName>
        <alternativeName>
            <fullName evidence="14">FAD synthase</fullName>
        </alternativeName>
    </domain>
</protein>
<comment type="pathway">
    <text evidence="1 14">Cofactor biosynthesis; FAD biosynthesis; FAD from FMN: step 1/1.</text>
</comment>
<keyword evidence="6 14" id="KW-0548">Nucleotidyltransferase</keyword>
<keyword evidence="10 14" id="KW-0067">ATP-binding</keyword>
<dbReference type="OrthoDB" id="9803667at2"/>
<dbReference type="Proteomes" id="UP000007652">
    <property type="component" value="Unassembled WGS sequence"/>
</dbReference>
<reference evidence="16 17" key="1">
    <citation type="journal article" date="2011" name="J. Bacteriol.">
        <title>Draft genome sequence of Caloramator australicus strain RC3T, a thermoanaerobe from the Great Artesian Basin of Australia.</title>
        <authorList>
            <person name="Ogg C.D."/>
            <person name="Patel B.K.C."/>
        </authorList>
    </citation>
    <scope>NUCLEOTIDE SEQUENCE [LARGE SCALE GENOMIC DNA]</scope>
    <source>
        <strain evidence="16 17">RC3</strain>
    </source>
</reference>
<dbReference type="GO" id="GO:0006747">
    <property type="term" value="P:FAD biosynthetic process"/>
    <property type="evidence" value="ECO:0007669"/>
    <property type="project" value="UniProtKB-UniRule"/>
</dbReference>
<evidence type="ECO:0000256" key="4">
    <source>
        <dbReference type="ARBA" id="ARBA00022643"/>
    </source>
</evidence>
<dbReference type="GO" id="GO:0009398">
    <property type="term" value="P:FMN biosynthetic process"/>
    <property type="evidence" value="ECO:0007669"/>
    <property type="project" value="UniProtKB-UniRule"/>
</dbReference>
<evidence type="ECO:0000256" key="12">
    <source>
        <dbReference type="ARBA" id="ARBA00047880"/>
    </source>
</evidence>
<dbReference type="Gene3D" id="2.40.30.30">
    <property type="entry name" value="Riboflavin kinase-like"/>
    <property type="match status" value="1"/>
</dbReference>
<accession>I7KUE6</accession>
<dbReference type="SUPFAM" id="SSF52374">
    <property type="entry name" value="Nucleotidylyl transferase"/>
    <property type="match status" value="1"/>
</dbReference>
<dbReference type="NCBIfam" id="TIGR00083">
    <property type="entry name" value="ribF"/>
    <property type="match status" value="1"/>
</dbReference>
<comment type="catalytic activity">
    <reaction evidence="13 14">
        <text>FMN + ATP + H(+) = FAD + diphosphate</text>
        <dbReference type="Rhea" id="RHEA:17237"/>
        <dbReference type="ChEBI" id="CHEBI:15378"/>
        <dbReference type="ChEBI" id="CHEBI:30616"/>
        <dbReference type="ChEBI" id="CHEBI:33019"/>
        <dbReference type="ChEBI" id="CHEBI:57692"/>
        <dbReference type="ChEBI" id="CHEBI:58210"/>
        <dbReference type="EC" id="2.7.7.2"/>
    </reaction>
</comment>
<evidence type="ECO:0000256" key="1">
    <source>
        <dbReference type="ARBA" id="ARBA00004726"/>
    </source>
</evidence>
<dbReference type="SUPFAM" id="SSF82114">
    <property type="entry name" value="Riboflavin kinase-like"/>
    <property type="match status" value="1"/>
</dbReference>
<dbReference type="InterPro" id="IPR002606">
    <property type="entry name" value="Riboflavin_kinase_bac"/>
</dbReference>
<dbReference type="UniPathway" id="UPA00276">
    <property type="reaction ID" value="UER00406"/>
</dbReference>
<keyword evidence="4 14" id="KW-0288">FMN</keyword>
<comment type="caution">
    <text evidence="16">The sequence shown here is derived from an EMBL/GenBank/DDBJ whole genome shotgun (WGS) entry which is preliminary data.</text>
</comment>
<dbReference type="SMART" id="SM00904">
    <property type="entry name" value="Flavokinase"/>
    <property type="match status" value="1"/>
</dbReference>
<evidence type="ECO:0000256" key="10">
    <source>
        <dbReference type="ARBA" id="ARBA00022840"/>
    </source>
</evidence>
<dbReference type="InterPro" id="IPR014729">
    <property type="entry name" value="Rossmann-like_a/b/a_fold"/>
</dbReference>
<dbReference type="InterPro" id="IPR023465">
    <property type="entry name" value="Riboflavin_kinase_dom_sf"/>
</dbReference>
<dbReference type="Pfam" id="PF06574">
    <property type="entry name" value="FAD_syn"/>
    <property type="match status" value="1"/>
</dbReference>
<dbReference type="EC" id="2.7.1.26" evidence="14"/>
<comment type="catalytic activity">
    <reaction evidence="12 14">
        <text>riboflavin + ATP = FMN + ADP + H(+)</text>
        <dbReference type="Rhea" id="RHEA:14357"/>
        <dbReference type="ChEBI" id="CHEBI:15378"/>
        <dbReference type="ChEBI" id="CHEBI:30616"/>
        <dbReference type="ChEBI" id="CHEBI:57986"/>
        <dbReference type="ChEBI" id="CHEBI:58210"/>
        <dbReference type="ChEBI" id="CHEBI:456216"/>
        <dbReference type="EC" id="2.7.1.26"/>
    </reaction>
</comment>
<keyword evidence="17" id="KW-1185">Reference proteome</keyword>
<organism evidence="16 17">
    <name type="scientific">Caloramator australicus RC3</name>
    <dbReference type="NCBI Taxonomy" id="857293"/>
    <lineage>
        <taxon>Bacteria</taxon>
        <taxon>Bacillati</taxon>
        <taxon>Bacillota</taxon>
        <taxon>Clostridia</taxon>
        <taxon>Eubacteriales</taxon>
        <taxon>Clostridiaceae</taxon>
        <taxon>Caloramator</taxon>
    </lineage>
</organism>
<comment type="pathway">
    <text evidence="2 14">Cofactor biosynthesis; FMN biosynthesis; FMN from riboflavin (ATP route): step 1/1.</text>
</comment>
<dbReference type="Pfam" id="PF01687">
    <property type="entry name" value="Flavokinase"/>
    <property type="match status" value="1"/>
</dbReference>
<dbReference type="NCBIfam" id="NF004162">
    <property type="entry name" value="PRK05627.1-5"/>
    <property type="match status" value="1"/>
</dbReference>
<evidence type="ECO:0000256" key="13">
    <source>
        <dbReference type="ARBA" id="ARBA00049494"/>
    </source>
</evidence>
<dbReference type="STRING" id="857293.CAAU_1454"/>
<dbReference type="PANTHER" id="PTHR22749">
    <property type="entry name" value="RIBOFLAVIN KINASE/FMN ADENYLYLTRANSFERASE"/>
    <property type="match status" value="1"/>
</dbReference>
<dbReference type="Gene3D" id="3.40.50.620">
    <property type="entry name" value="HUPs"/>
    <property type="match status" value="1"/>
</dbReference>
<dbReference type="InterPro" id="IPR023468">
    <property type="entry name" value="Riboflavin_kinase"/>
</dbReference>
<evidence type="ECO:0000256" key="7">
    <source>
        <dbReference type="ARBA" id="ARBA00022741"/>
    </source>
</evidence>
<dbReference type="EMBL" id="CAKP01000081">
    <property type="protein sequence ID" value="CCJ33538.1"/>
    <property type="molecule type" value="Genomic_DNA"/>
</dbReference>
<dbReference type="EC" id="2.7.7.2" evidence="14"/>
<keyword evidence="8 14" id="KW-0418">Kinase</keyword>
<dbReference type="GO" id="GO:0005524">
    <property type="term" value="F:ATP binding"/>
    <property type="evidence" value="ECO:0007669"/>
    <property type="project" value="UniProtKB-UniRule"/>
</dbReference>
<evidence type="ECO:0000256" key="2">
    <source>
        <dbReference type="ARBA" id="ARBA00005201"/>
    </source>
</evidence>
<evidence type="ECO:0000256" key="5">
    <source>
        <dbReference type="ARBA" id="ARBA00022679"/>
    </source>
</evidence>
<dbReference type="GO" id="GO:0003919">
    <property type="term" value="F:FMN adenylyltransferase activity"/>
    <property type="evidence" value="ECO:0007669"/>
    <property type="project" value="UniProtKB-UniRule"/>
</dbReference>
<keyword evidence="3 14" id="KW-0285">Flavoprotein</keyword>
<dbReference type="AlphaFoldDB" id="I7KUE6"/>
<keyword evidence="9 14" id="KW-0274">FAD</keyword>
<dbReference type="UniPathway" id="UPA00277">
    <property type="reaction ID" value="UER00407"/>
</dbReference>
<dbReference type="eggNOG" id="COG0196">
    <property type="taxonomic scope" value="Bacteria"/>
</dbReference>
<dbReference type="RefSeq" id="WP_008908803.1">
    <property type="nucleotide sequence ID" value="NZ_CAKP01000081.1"/>
</dbReference>
<evidence type="ECO:0000256" key="9">
    <source>
        <dbReference type="ARBA" id="ARBA00022827"/>
    </source>
</evidence>
<dbReference type="GO" id="GO:0008531">
    <property type="term" value="F:riboflavin kinase activity"/>
    <property type="evidence" value="ECO:0007669"/>
    <property type="project" value="UniProtKB-UniRule"/>
</dbReference>
<dbReference type="CDD" id="cd02064">
    <property type="entry name" value="FAD_synthetase_N"/>
    <property type="match status" value="1"/>
</dbReference>
<proteinExistence type="inferred from homology"/>
<evidence type="ECO:0000256" key="14">
    <source>
        <dbReference type="PIRNR" id="PIRNR004491"/>
    </source>
</evidence>
<dbReference type="FunFam" id="3.40.50.620:FF:000021">
    <property type="entry name" value="Riboflavin biosynthesis protein"/>
    <property type="match status" value="1"/>
</dbReference>
<keyword evidence="5 14" id="KW-0808">Transferase</keyword>
<sequence>MIIFEGKYNEIFINRKTVIALGTFDGIHFGHRKIIEGAVKEAKTNNLNSAVLTFKKPVFSYFNKNATNYLINPIDIKTEIISSLGVDYLIYVDLEDGFINLPPEQFLEYLKHNLNAEIIVCGYNYTFGKNAQGDIEYLKENAEKYNINVIVFEEILMENLRVSSSLIRECLLSGDVELANKLLGYNYYLKGRVIRGKSLASRLGFATANIIVDRNLCLKNGVYITLTHYKGNSYPSITNIGYNPTFEQKQRVCETHILKFEKNIYDKIIKIEFMKYLREERKFNSIFDLQSRIKKDIKLAENYFKI</sequence>
<keyword evidence="7 14" id="KW-0547">Nucleotide-binding</keyword>
<dbReference type="InterPro" id="IPR015865">
    <property type="entry name" value="Riboflavin_kinase_bac/euk"/>
</dbReference>
<evidence type="ECO:0000256" key="6">
    <source>
        <dbReference type="ARBA" id="ARBA00022695"/>
    </source>
</evidence>
<dbReference type="InterPro" id="IPR015864">
    <property type="entry name" value="FAD_synthase"/>
</dbReference>